<reference evidence="1" key="1">
    <citation type="submission" date="2018-07" db="EMBL/GenBank/DDBJ databases">
        <authorList>
            <person name="Ashton P.M."/>
            <person name="Dallman T."/>
            <person name="Nair S."/>
            <person name="De Pinna E."/>
            <person name="Peters T."/>
            <person name="Grant K."/>
        </authorList>
    </citation>
    <scope>NUCLEOTIDE SEQUENCE [LARGE SCALE GENOMIC DNA]</scope>
    <source>
        <strain evidence="1">440016</strain>
    </source>
</reference>
<dbReference type="EMBL" id="AAACIV010000068">
    <property type="protein sequence ID" value="EAA7256078.1"/>
    <property type="molecule type" value="Genomic_DNA"/>
</dbReference>
<gene>
    <name evidence="1" type="ORF">DSF98_26085</name>
</gene>
<name>A0A3V2P1W5_SALET</name>
<proteinExistence type="predicted"/>
<evidence type="ECO:0000313" key="1">
    <source>
        <dbReference type="EMBL" id="EAA7256078.1"/>
    </source>
</evidence>
<organism evidence="1">
    <name type="scientific">Salmonella enterica I</name>
    <dbReference type="NCBI Taxonomy" id="59201"/>
    <lineage>
        <taxon>Bacteria</taxon>
        <taxon>Pseudomonadati</taxon>
        <taxon>Pseudomonadota</taxon>
        <taxon>Gammaproteobacteria</taxon>
        <taxon>Enterobacterales</taxon>
        <taxon>Enterobacteriaceae</taxon>
        <taxon>Salmonella</taxon>
    </lineage>
</organism>
<accession>A0A3V2P1W5</accession>
<dbReference type="Proteomes" id="UP000839682">
    <property type="component" value="Unassembled WGS sequence"/>
</dbReference>
<protein>
    <recommendedName>
        <fullName evidence="2">Prophage protein</fullName>
    </recommendedName>
</protein>
<evidence type="ECO:0008006" key="2">
    <source>
        <dbReference type="Google" id="ProtNLM"/>
    </source>
</evidence>
<comment type="caution">
    <text evidence="1">The sequence shown here is derived from an EMBL/GenBank/DDBJ whole genome shotgun (WGS) entry which is preliminary data.</text>
</comment>
<dbReference type="AlphaFoldDB" id="A0A3V2P1W5"/>
<sequence>MTRKTRDKTAPKYRALDMTEHTLKVSIRTIDRHAGEGYAKAHPELISAFMITAAANFATLTEREIAEAEQVTTINVKTGEVTA</sequence>